<gene>
    <name evidence="2" type="ORF">GCM10010123_31960</name>
</gene>
<evidence type="ECO:0000313" key="2">
    <source>
        <dbReference type="EMBL" id="GGJ99616.1"/>
    </source>
</evidence>
<dbReference type="Proteomes" id="UP000649739">
    <property type="component" value="Unassembled WGS sequence"/>
</dbReference>
<dbReference type="AlphaFoldDB" id="A0A8J3BAG3"/>
<reference evidence="2" key="2">
    <citation type="submission" date="2020-09" db="EMBL/GenBank/DDBJ databases">
        <authorList>
            <person name="Sun Q."/>
            <person name="Ohkuma M."/>
        </authorList>
    </citation>
    <scope>NUCLEOTIDE SEQUENCE</scope>
    <source>
        <strain evidence="2">JCM 3090</strain>
    </source>
</reference>
<feature type="compositionally biased region" description="Basic residues" evidence="1">
    <location>
        <begin position="52"/>
        <end position="66"/>
    </location>
</feature>
<organism evidence="2 3">
    <name type="scientific">Pilimelia anulata</name>
    <dbReference type="NCBI Taxonomy" id="53371"/>
    <lineage>
        <taxon>Bacteria</taxon>
        <taxon>Bacillati</taxon>
        <taxon>Actinomycetota</taxon>
        <taxon>Actinomycetes</taxon>
        <taxon>Micromonosporales</taxon>
        <taxon>Micromonosporaceae</taxon>
        <taxon>Pilimelia</taxon>
    </lineage>
</organism>
<feature type="region of interest" description="Disordered" evidence="1">
    <location>
        <begin position="39"/>
        <end position="78"/>
    </location>
</feature>
<name>A0A8J3BAG3_9ACTN</name>
<keyword evidence="3" id="KW-1185">Reference proteome</keyword>
<dbReference type="EMBL" id="BMQB01000006">
    <property type="protein sequence ID" value="GGJ99616.1"/>
    <property type="molecule type" value="Genomic_DNA"/>
</dbReference>
<accession>A0A8J3BAG3</accession>
<reference evidence="2" key="1">
    <citation type="journal article" date="2014" name="Int. J. Syst. Evol. Microbiol.">
        <title>Complete genome sequence of Corynebacterium casei LMG S-19264T (=DSM 44701T), isolated from a smear-ripened cheese.</title>
        <authorList>
            <consortium name="US DOE Joint Genome Institute (JGI-PGF)"/>
            <person name="Walter F."/>
            <person name="Albersmeier A."/>
            <person name="Kalinowski J."/>
            <person name="Ruckert C."/>
        </authorList>
    </citation>
    <scope>NUCLEOTIDE SEQUENCE</scope>
    <source>
        <strain evidence="2">JCM 3090</strain>
    </source>
</reference>
<sequence>MVGHRVPRRRVRVAAAAGVRLLLRGRGLLRVVCHARPIPTRRARTRTPPGRARARRAGGGRRRGSRAGRPIGLAGAVR</sequence>
<protein>
    <submittedName>
        <fullName evidence="2">Uncharacterized protein</fullName>
    </submittedName>
</protein>
<evidence type="ECO:0000313" key="3">
    <source>
        <dbReference type="Proteomes" id="UP000649739"/>
    </source>
</evidence>
<evidence type="ECO:0000256" key="1">
    <source>
        <dbReference type="SAM" id="MobiDB-lite"/>
    </source>
</evidence>
<proteinExistence type="predicted"/>
<comment type="caution">
    <text evidence="2">The sequence shown here is derived from an EMBL/GenBank/DDBJ whole genome shotgun (WGS) entry which is preliminary data.</text>
</comment>